<keyword evidence="4" id="KW-1185">Reference proteome</keyword>
<feature type="region of interest" description="Disordered" evidence="1">
    <location>
        <begin position="354"/>
        <end position="373"/>
    </location>
</feature>
<evidence type="ECO:0000256" key="1">
    <source>
        <dbReference type="SAM" id="MobiDB-lite"/>
    </source>
</evidence>
<gene>
    <name evidence="3" type="ORF">DFH07DRAFT_951567</name>
</gene>
<keyword evidence="2" id="KW-0812">Transmembrane</keyword>
<dbReference type="AlphaFoldDB" id="A0AAD7K4F1"/>
<sequence>MAPQFSSVPTKYVVRPLLFAPRPVMLPVLLTNIIPEQFPLPRILMDINTTRAPTPPRGPTPPCAHTPPRAHTPPPRRPSRAPTPPSQHHRASSRESSLSPSESENEDASGKIPRPTGAKIQTVKDLFKDRYPELTEDQWVAKYTDFRTRIDRLCGLHLRSAVALAYQEKEDCDKVYNKISAEFPWLTSYHNYWPVADHGSPSAMRSASLSQDKCGLPVTQIPEREPLSRTAICALDEVLPNLRSAHVKVVGLLFNEASDGITIGFPFKSCQYSPHLSLSIERAAKHYHIQSQPLKTPVGSVSEVLRTFASRLAAHQCRNFIQNSKPRLGGGFIVLGGLAGLVDHPVCALAVPAPSPSNPTSDPLTSTSSTKSTAAATYKTSMSSVTERLSLGNLATAVLATAVLALVAAALVLATLVLALRIVRAPVPTGQLFRYHCARVGLRLVFTSPPTLAQIGMLPPLARMAALVEFGGRFANEGWGAVYVTAVVEDYFLGLFYSGQIDVAEFLNHIRVKVGHTADLTSRRKRYTKCNFRQTHFWLFCFRPQHRKVTERMCHVCFDMKDNRAFLHCSCHVVHGEYWWLQKVGGFGEVEACVRRVLHALGESAVPRENLGDAWMASLWA</sequence>
<name>A0AAD7K4F1_9AGAR</name>
<dbReference type="EMBL" id="JARJLG010000011">
    <property type="protein sequence ID" value="KAJ7776950.1"/>
    <property type="molecule type" value="Genomic_DNA"/>
</dbReference>
<comment type="caution">
    <text evidence="3">The sequence shown here is derived from an EMBL/GenBank/DDBJ whole genome shotgun (WGS) entry which is preliminary data.</text>
</comment>
<feature type="transmembrane region" description="Helical" evidence="2">
    <location>
        <begin position="394"/>
        <end position="420"/>
    </location>
</feature>
<dbReference type="Proteomes" id="UP001215280">
    <property type="component" value="Unassembled WGS sequence"/>
</dbReference>
<protein>
    <submittedName>
        <fullName evidence="3">Uncharacterized protein</fullName>
    </submittedName>
</protein>
<proteinExistence type="predicted"/>
<keyword evidence="2" id="KW-1133">Transmembrane helix</keyword>
<feature type="compositionally biased region" description="Low complexity" evidence="1">
    <location>
        <begin position="358"/>
        <end position="373"/>
    </location>
</feature>
<feature type="compositionally biased region" description="Pro residues" evidence="1">
    <location>
        <begin position="53"/>
        <end position="85"/>
    </location>
</feature>
<evidence type="ECO:0000256" key="2">
    <source>
        <dbReference type="SAM" id="Phobius"/>
    </source>
</evidence>
<accession>A0AAD7K4F1</accession>
<reference evidence="3" key="1">
    <citation type="submission" date="2023-03" db="EMBL/GenBank/DDBJ databases">
        <title>Massive genome expansion in bonnet fungi (Mycena s.s.) driven by repeated elements and novel gene families across ecological guilds.</title>
        <authorList>
            <consortium name="Lawrence Berkeley National Laboratory"/>
            <person name="Harder C.B."/>
            <person name="Miyauchi S."/>
            <person name="Viragh M."/>
            <person name="Kuo A."/>
            <person name="Thoen E."/>
            <person name="Andreopoulos B."/>
            <person name="Lu D."/>
            <person name="Skrede I."/>
            <person name="Drula E."/>
            <person name="Henrissat B."/>
            <person name="Morin E."/>
            <person name="Kohler A."/>
            <person name="Barry K."/>
            <person name="LaButti K."/>
            <person name="Morin E."/>
            <person name="Salamov A."/>
            <person name="Lipzen A."/>
            <person name="Mereny Z."/>
            <person name="Hegedus B."/>
            <person name="Baldrian P."/>
            <person name="Stursova M."/>
            <person name="Weitz H."/>
            <person name="Taylor A."/>
            <person name="Grigoriev I.V."/>
            <person name="Nagy L.G."/>
            <person name="Martin F."/>
            <person name="Kauserud H."/>
        </authorList>
    </citation>
    <scope>NUCLEOTIDE SEQUENCE</scope>
    <source>
        <strain evidence="3">CBHHK188m</strain>
    </source>
</reference>
<keyword evidence="2" id="KW-0472">Membrane</keyword>
<feature type="region of interest" description="Disordered" evidence="1">
    <location>
        <begin position="48"/>
        <end position="120"/>
    </location>
</feature>
<evidence type="ECO:0000313" key="4">
    <source>
        <dbReference type="Proteomes" id="UP001215280"/>
    </source>
</evidence>
<organism evidence="3 4">
    <name type="scientific">Mycena maculata</name>
    <dbReference type="NCBI Taxonomy" id="230809"/>
    <lineage>
        <taxon>Eukaryota</taxon>
        <taxon>Fungi</taxon>
        <taxon>Dikarya</taxon>
        <taxon>Basidiomycota</taxon>
        <taxon>Agaricomycotina</taxon>
        <taxon>Agaricomycetes</taxon>
        <taxon>Agaricomycetidae</taxon>
        <taxon>Agaricales</taxon>
        <taxon>Marasmiineae</taxon>
        <taxon>Mycenaceae</taxon>
        <taxon>Mycena</taxon>
    </lineage>
</organism>
<evidence type="ECO:0000313" key="3">
    <source>
        <dbReference type="EMBL" id="KAJ7776950.1"/>
    </source>
</evidence>